<dbReference type="EMBL" id="UYRT01084490">
    <property type="protein sequence ID" value="VDN28912.1"/>
    <property type="molecule type" value="Genomic_DNA"/>
</dbReference>
<reference evidence="2 3" key="2">
    <citation type="submission" date="2018-11" db="EMBL/GenBank/DDBJ databases">
        <authorList>
            <consortium name="Pathogen Informatics"/>
        </authorList>
    </citation>
    <scope>NUCLEOTIDE SEQUENCE [LARGE SCALE GENOMIC DNA]</scope>
</reference>
<dbReference type="Proteomes" id="UP000271098">
    <property type="component" value="Unassembled WGS sequence"/>
</dbReference>
<evidence type="ECO:0000256" key="1">
    <source>
        <dbReference type="SAM" id="MobiDB-lite"/>
    </source>
</evidence>
<dbReference type="AlphaFoldDB" id="A0A183E7M9"/>
<protein>
    <submittedName>
        <fullName evidence="4">Cyclin N-terminal domain-containing protein</fullName>
    </submittedName>
</protein>
<dbReference type="WBParaSite" id="GPUH_0001699201-mRNA-1">
    <property type="protein sequence ID" value="GPUH_0001699201-mRNA-1"/>
    <property type="gene ID" value="GPUH_0001699201"/>
</dbReference>
<organism evidence="4">
    <name type="scientific">Gongylonema pulchrum</name>
    <dbReference type="NCBI Taxonomy" id="637853"/>
    <lineage>
        <taxon>Eukaryota</taxon>
        <taxon>Metazoa</taxon>
        <taxon>Ecdysozoa</taxon>
        <taxon>Nematoda</taxon>
        <taxon>Chromadorea</taxon>
        <taxon>Rhabditida</taxon>
        <taxon>Spirurina</taxon>
        <taxon>Spiruromorpha</taxon>
        <taxon>Spiruroidea</taxon>
        <taxon>Gongylonematidae</taxon>
        <taxon>Gongylonema</taxon>
    </lineage>
</organism>
<feature type="region of interest" description="Disordered" evidence="1">
    <location>
        <begin position="1"/>
        <end position="54"/>
    </location>
</feature>
<keyword evidence="3" id="KW-1185">Reference proteome</keyword>
<sequence>MSSIESGGDEGRAGSGGGQGSMDGESGSADGERGSAPSSVSSKDVLGTPDENPVWARLRERAMGQSQSYSINLACEESMGVSSPECSPSPECKFPSADEAGPSIVCVEPESPDECGAASSDSCLHQAFTASMQKRNDEALRKLQEAIDNNEPFDIDDISLVDNVFSYKFNNSADVQEKVCICEEWLNFLVKITPIATSRWLSHFQFSIYYTYHLLSIVFRHYDNQEEKRRFYKISLPLFTSLLQATAHIPETSEEVVNTKLDVLLSISFIAVLFCDVSDSEIERYIQREMRLLGTVAVGNYSTEASTLMVQKVYRIGNNLEERKRLLGITE</sequence>
<gene>
    <name evidence="2" type="ORF">GPUH_LOCUS16970</name>
</gene>
<evidence type="ECO:0000313" key="2">
    <source>
        <dbReference type="EMBL" id="VDN28912.1"/>
    </source>
</evidence>
<evidence type="ECO:0000313" key="4">
    <source>
        <dbReference type="WBParaSite" id="GPUH_0001699201-mRNA-1"/>
    </source>
</evidence>
<evidence type="ECO:0000313" key="3">
    <source>
        <dbReference type="Proteomes" id="UP000271098"/>
    </source>
</evidence>
<proteinExistence type="predicted"/>
<dbReference type="OrthoDB" id="5793750at2759"/>
<name>A0A183E7M9_9BILA</name>
<reference evidence="4" key="1">
    <citation type="submission" date="2016-06" db="UniProtKB">
        <authorList>
            <consortium name="WormBaseParasite"/>
        </authorList>
    </citation>
    <scope>IDENTIFICATION</scope>
</reference>
<accession>A0A183E7M9</accession>